<organism evidence="2 3">
    <name type="scientific">Lates japonicus</name>
    <name type="common">Japanese lates</name>
    <dbReference type="NCBI Taxonomy" id="270547"/>
    <lineage>
        <taxon>Eukaryota</taxon>
        <taxon>Metazoa</taxon>
        <taxon>Chordata</taxon>
        <taxon>Craniata</taxon>
        <taxon>Vertebrata</taxon>
        <taxon>Euteleostomi</taxon>
        <taxon>Actinopterygii</taxon>
        <taxon>Neopterygii</taxon>
        <taxon>Teleostei</taxon>
        <taxon>Neoteleostei</taxon>
        <taxon>Acanthomorphata</taxon>
        <taxon>Carangaria</taxon>
        <taxon>Carangaria incertae sedis</taxon>
        <taxon>Centropomidae</taxon>
        <taxon>Lates</taxon>
    </lineage>
</organism>
<comment type="caution">
    <text evidence="2">The sequence shown here is derived from an EMBL/GenBank/DDBJ whole genome shotgun (WGS) entry which is preliminary data.</text>
</comment>
<sequence length="213" mass="22963">MLYPIHRELPKPLCLPLTLNTSSPTTCPPMQGRCILAWGRSVVHKWVQIGLSSSNNKSLDICTMMEFDDAVTLELMTSRSSSQPGGGDQRLLQAQQQASRGGQPLQSAPMGFQGPAVSQHGAPASNQGLAPPTQNAQTQHTHLPPQHLQSTPPQSNQGSNPWAPTPLVSHPLSSPPLTPQKVPHMQHRKGVLCVPHDALVRKSHTHPKLASQS</sequence>
<feature type="compositionally biased region" description="Low complexity" evidence="1">
    <location>
        <begin position="89"/>
        <end position="103"/>
    </location>
</feature>
<protein>
    <submittedName>
        <fullName evidence="2">Chromodomain-helicase-DNA-binding protein 7</fullName>
    </submittedName>
</protein>
<evidence type="ECO:0000256" key="1">
    <source>
        <dbReference type="SAM" id="MobiDB-lite"/>
    </source>
</evidence>
<gene>
    <name evidence="2" type="ORF">AKAME5_002458000</name>
</gene>
<proteinExistence type="predicted"/>
<evidence type="ECO:0000313" key="3">
    <source>
        <dbReference type="Proteomes" id="UP001279410"/>
    </source>
</evidence>
<dbReference type="AlphaFoldDB" id="A0AAD3NIU7"/>
<feature type="compositionally biased region" description="Polar residues" evidence="1">
    <location>
        <begin position="124"/>
        <end position="162"/>
    </location>
</feature>
<dbReference type="Proteomes" id="UP001279410">
    <property type="component" value="Unassembled WGS sequence"/>
</dbReference>
<name>A0AAD3NIU7_LATJO</name>
<reference evidence="2" key="1">
    <citation type="submission" date="2022-08" db="EMBL/GenBank/DDBJ databases">
        <title>Genome sequencing of akame (Lates japonicus).</title>
        <authorList>
            <person name="Hashiguchi Y."/>
            <person name="Takahashi H."/>
        </authorList>
    </citation>
    <scope>NUCLEOTIDE SEQUENCE</scope>
    <source>
        <strain evidence="2">Kochi</strain>
    </source>
</reference>
<dbReference type="EMBL" id="BRZM01001480">
    <property type="protein sequence ID" value="GLD73255.1"/>
    <property type="molecule type" value="Genomic_DNA"/>
</dbReference>
<keyword evidence="3" id="KW-1185">Reference proteome</keyword>
<feature type="region of interest" description="Disordered" evidence="1">
    <location>
        <begin position="78"/>
        <end position="189"/>
    </location>
</feature>
<accession>A0AAD3NIU7</accession>
<evidence type="ECO:0000313" key="2">
    <source>
        <dbReference type="EMBL" id="GLD73255.1"/>
    </source>
</evidence>